<dbReference type="PROSITE" id="PS51918">
    <property type="entry name" value="RADICAL_SAM"/>
    <property type="match status" value="1"/>
</dbReference>
<feature type="binding site" evidence="14">
    <location>
        <begin position="155"/>
        <end position="156"/>
    </location>
    <ligand>
        <name>S-adenosyl-L-methionine</name>
        <dbReference type="ChEBI" id="CHEBI:59789"/>
    </ligand>
</feature>
<evidence type="ECO:0000256" key="13">
    <source>
        <dbReference type="ARBA" id="ARBA00023157"/>
    </source>
</evidence>
<dbReference type="Proteomes" id="UP000027284">
    <property type="component" value="Unassembled WGS sequence"/>
</dbReference>
<dbReference type="GO" id="GO:0005737">
    <property type="term" value="C:cytoplasm"/>
    <property type="evidence" value="ECO:0007669"/>
    <property type="project" value="UniProtKB-SubCell"/>
</dbReference>
<dbReference type="GO" id="GO:0070475">
    <property type="term" value="P:rRNA base methylation"/>
    <property type="evidence" value="ECO:0007669"/>
    <property type="project" value="UniProtKB-UniRule"/>
</dbReference>
<dbReference type="AlphaFoldDB" id="A0A062XXV0"/>
<organism evidence="16 17">
    <name type="scientific">Thermoanaerobaculum aquaticum</name>
    <dbReference type="NCBI Taxonomy" id="1312852"/>
    <lineage>
        <taxon>Bacteria</taxon>
        <taxon>Pseudomonadati</taxon>
        <taxon>Acidobacteriota</taxon>
        <taxon>Thermoanaerobaculia</taxon>
        <taxon>Thermoanaerobaculales</taxon>
        <taxon>Thermoanaerobaculaceae</taxon>
        <taxon>Thermoanaerobaculum</taxon>
    </lineage>
</organism>
<dbReference type="InterPro" id="IPR027492">
    <property type="entry name" value="RNA_MTrfase_RlmN"/>
</dbReference>
<evidence type="ECO:0000256" key="2">
    <source>
        <dbReference type="ARBA" id="ARBA00007544"/>
    </source>
</evidence>
<dbReference type="Gene3D" id="3.20.20.70">
    <property type="entry name" value="Aldolase class I"/>
    <property type="match status" value="1"/>
</dbReference>
<keyword evidence="12 14" id="KW-0411">Iron-sulfur</keyword>
<dbReference type="InterPro" id="IPR040072">
    <property type="entry name" value="Methyltransferase_A"/>
</dbReference>
<name>A0A062XXV0_9BACT</name>
<keyword evidence="6 14" id="KW-0489">Methyltransferase</keyword>
<gene>
    <name evidence="14" type="primary">rlmN</name>
    <name evidence="16" type="ORF">EG19_06180</name>
</gene>
<dbReference type="InterPro" id="IPR004383">
    <property type="entry name" value="rRNA_lsu_MTrfase_RlmN/Cfr"/>
</dbReference>
<comment type="cofactor">
    <cofactor evidence="14">
        <name>[4Fe-4S] cluster</name>
        <dbReference type="ChEBI" id="CHEBI:49883"/>
    </cofactor>
    <text evidence="14">Binds 1 [4Fe-4S] cluster. The cluster is coordinated with 3 cysteines and an exchangeable S-adenosyl-L-methionine.</text>
</comment>
<feature type="binding site" evidence="14">
    <location>
        <position position="183"/>
    </location>
    <ligand>
        <name>S-adenosyl-L-methionine</name>
        <dbReference type="ChEBI" id="CHEBI:59789"/>
    </ligand>
</feature>
<dbReference type="Pfam" id="PF21016">
    <property type="entry name" value="RlmN_N"/>
    <property type="match status" value="1"/>
</dbReference>
<dbReference type="InterPro" id="IPR007197">
    <property type="entry name" value="rSAM"/>
</dbReference>
<evidence type="ECO:0000256" key="10">
    <source>
        <dbReference type="ARBA" id="ARBA00022723"/>
    </source>
</evidence>
<feature type="binding site" evidence="14">
    <location>
        <begin position="206"/>
        <end position="208"/>
    </location>
    <ligand>
        <name>S-adenosyl-L-methionine</name>
        <dbReference type="ChEBI" id="CHEBI:59789"/>
    </ligand>
</feature>
<keyword evidence="4 14" id="KW-0963">Cytoplasm</keyword>
<feature type="domain" description="Radical SAM core" evidence="15">
    <location>
        <begin position="92"/>
        <end position="322"/>
    </location>
</feature>
<evidence type="ECO:0000256" key="11">
    <source>
        <dbReference type="ARBA" id="ARBA00023004"/>
    </source>
</evidence>
<dbReference type="InterPro" id="IPR013785">
    <property type="entry name" value="Aldolase_TIM"/>
</dbReference>
<comment type="caution">
    <text evidence="16">The sequence shown here is derived from an EMBL/GenBank/DDBJ whole genome shotgun (WGS) entry which is preliminary data.</text>
</comment>
<dbReference type="PANTHER" id="PTHR30544">
    <property type="entry name" value="23S RRNA METHYLTRANSFERASE"/>
    <property type="match status" value="1"/>
</dbReference>
<dbReference type="HAMAP" id="MF_01849">
    <property type="entry name" value="RNA_methyltr_RlmN"/>
    <property type="match status" value="1"/>
</dbReference>
<keyword evidence="8 14" id="KW-0949">S-adenosyl-L-methionine</keyword>
<evidence type="ECO:0000313" key="16">
    <source>
        <dbReference type="EMBL" id="KDA53335.1"/>
    </source>
</evidence>
<feature type="binding site" evidence="14">
    <location>
        <position position="106"/>
    </location>
    <ligand>
        <name>[4Fe-4S] cluster</name>
        <dbReference type="ChEBI" id="CHEBI:49883"/>
        <note>4Fe-4S-S-AdoMet</note>
    </ligand>
</feature>
<feature type="binding site" evidence="14">
    <location>
        <position position="113"/>
    </location>
    <ligand>
        <name>[4Fe-4S] cluster</name>
        <dbReference type="ChEBI" id="CHEBI:49883"/>
        <note>4Fe-4S-S-AdoMet</note>
    </ligand>
</feature>
<sequence>MGVPTAELGEFLASLGEPPYRARQLQHWICRRLAGSFEDMSDLPKTLRAQLQAQACLADPVVIEVRRASDGTAKYALQLEDGLVVEAVAMPMEGHTTLCLSSQAGCAVGCRFCVTGALGSGRNLRVHEIFGQFRVLMRSEGLVGQGVNVVFMGMGEPLLNLPNLVGALEFLSETVSLRRTTVSTAGVVPKLYALAQLPRRPNLAVSLNATTDEQRAYLMPGVAHWSLAELIAALKAYPLERGRRITIEYVLIAGVNDSLEDARRLVRLLSGLKVKVNLIPLNPDPDFLPGLEPPSEGVINAFAAHLAAANMNVTVRWSKGREVAAACGQLRGQLKFPRPAAVSP</sequence>
<feature type="binding site" evidence="14">
    <location>
        <position position="110"/>
    </location>
    <ligand>
        <name>[4Fe-4S] cluster</name>
        <dbReference type="ChEBI" id="CHEBI:49883"/>
        <note>4Fe-4S-S-AdoMet</note>
    </ligand>
</feature>
<dbReference type="CDD" id="cd01335">
    <property type="entry name" value="Radical_SAM"/>
    <property type="match status" value="1"/>
</dbReference>
<evidence type="ECO:0000313" key="17">
    <source>
        <dbReference type="Proteomes" id="UP000027284"/>
    </source>
</evidence>
<protein>
    <recommendedName>
        <fullName evidence="14">Probable dual-specificity RNA methyltransferase RlmN</fullName>
        <ecNumber evidence="14">2.1.1.192</ecNumber>
    </recommendedName>
    <alternativeName>
        <fullName evidence="14">23S rRNA (adenine(2503)-C(2))-methyltransferase</fullName>
    </alternativeName>
    <alternativeName>
        <fullName evidence="14">23S rRNA m2A2503 methyltransferase</fullName>
    </alternativeName>
    <alternativeName>
        <fullName evidence="14">Ribosomal RNA large subunit methyltransferase N</fullName>
    </alternativeName>
    <alternativeName>
        <fullName evidence="14">tRNA (adenine(37)-C(2))-methyltransferase</fullName>
    </alternativeName>
    <alternativeName>
        <fullName evidence="14">tRNA m2A37 methyltransferase</fullName>
    </alternativeName>
</protein>
<dbReference type="InterPro" id="IPR058240">
    <property type="entry name" value="rSAM_sf"/>
</dbReference>
<evidence type="ECO:0000256" key="8">
    <source>
        <dbReference type="ARBA" id="ARBA00022691"/>
    </source>
</evidence>
<evidence type="ECO:0000259" key="15">
    <source>
        <dbReference type="PROSITE" id="PS51918"/>
    </source>
</evidence>
<keyword evidence="7 14" id="KW-0808">Transferase</keyword>
<keyword evidence="5 14" id="KW-0698">rRNA processing</keyword>
<dbReference type="InterPro" id="IPR048641">
    <property type="entry name" value="RlmN_N"/>
</dbReference>
<evidence type="ECO:0000256" key="6">
    <source>
        <dbReference type="ARBA" id="ARBA00022603"/>
    </source>
</evidence>
<dbReference type="SFLD" id="SFLDG01062">
    <property type="entry name" value="methyltransferase_(Class_A)"/>
    <property type="match status" value="1"/>
</dbReference>
<dbReference type="SFLD" id="SFLDS00029">
    <property type="entry name" value="Radical_SAM"/>
    <property type="match status" value="1"/>
</dbReference>
<keyword evidence="13 14" id="KW-1015">Disulfide bond</keyword>
<evidence type="ECO:0000256" key="1">
    <source>
        <dbReference type="ARBA" id="ARBA00004496"/>
    </source>
</evidence>
<comment type="subcellular location">
    <subcellularLocation>
        <location evidence="1 14">Cytoplasm</location>
    </subcellularLocation>
</comment>
<dbReference type="SUPFAM" id="SSF102114">
    <property type="entry name" value="Radical SAM enzymes"/>
    <property type="match status" value="1"/>
</dbReference>
<evidence type="ECO:0000256" key="14">
    <source>
        <dbReference type="HAMAP-Rule" id="MF_01849"/>
    </source>
</evidence>
<evidence type="ECO:0000256" key="12">
    <source>
        <dbReference type="ARBA" id="ARBA00023014"/>
    </source>
</evidence>
<reference evidence="16 17" key="1">
    <citation type="submission" date="2014-04" db="EMBL/GenBank/DDBJ databases">
        <title>The Genome Sequence of Thermoanaerobaculum aquaticum MP-01, The First Cultivated Group 23 Acidobacterium.</title>
        <authorList>
            <person name="Stamps B.W."/>
            <person name="Losey N.A."/>
            <person name="Lawson P.A."/>
            <person name="Stevenson B.S."/>
        </authorList>
    </citation>
    <scope>NUCLEOTIDE SEQUENCE [LARGE SCALE GENOMIC DNA]</scope>
    <source>
        <strain evidence="16 17">MP-01</strain>
    </source>
</reference>
<evidence type="ECO:0000256" key="9">
    <source>
        <dbReference type="ARBA" id="ARBA00022694"/>
    </source>
</evidence>
<dbReference type="NCBIfam" id="TIGR00048">
    <property type="entry name" value="rRNA_mod_RlmN"/>
    <property type="match status" value="1"/>
</dbReference>
<accession>A0A062XXV0</accession>
<keyword evidence="9 14" id="KW-0819">tRNA processing</keyword>
<comment type="catalytic activity">
    <reaction evidence="14">
        <text>adenosine(2503) in 23S rRNA + 2 reduced [2Fe-2S]-[ferredoxin] + 2 S-adenosyl-L-methionine = 2-methyladenosine(2503) in 23S rRNA + 5'-deoxyadenosine + L-methionine + 2 oxidized [2Fe-2S]-[ferredoxin] + S-adenosyl-L-homocysteine</text>
        <dbReference type="Rhea" id="RHEA:42916"/>
        <dbReference type="Rhea" id="RHEA-COMP:10000"/>
        <dbReference type="Rhea" id="RHEA-COMP:10001"/>
        <dbReference type="Rhea" id="RHEA-COMP:10152"/>
        <dbReference type="Rhea" id="RHEA-COMP:10282"/>
        <dbReference type="ChEBI" id="CHEBI:17319"/>
        <dbReference type="ChEBI" id="CHEBI:33737"/>
        <dbReference type="ChEBI" id="CHEBI:33738"/>
        <dbReference type="ChEBI" id="CHEBI:57844"/>
        <dbReference type="ChEBI" id="CHEBI:57856"/>
        <dbReference type="ChEBI" id="CHEBI:59789"/>
        <dbReference type="ChEBI" id="CHEBI:74411"/>
        <dbReference type="ChEBI" id="CHEBI:74497"/>
        <dbReference type="EC" id="2.1.1.192"/>
    </reaction>
</comment>
<comment type="similarity">
    <text evidence="2 14">Belongs to the radical SAM superfamily. RlmN family.</text>
</comment>
<dbReference type="GO" id="GO:0051539">
    <property type="term" value="F:4 iron, 4 sulfur cluster binding"/>
    <property type="evidence" value="ECO:0007669"/>
    <property type="project" value="UniProtKB-UniRule"/>
</dbReference>
<dbReference type="GO" id="GO:0046872">
    <property type="term" value="F:metal ion binding"/>
    <property type="evidence" value="ECO:0007669"/>
    <property type="project" value="UniProtKB-KW"/>
</dbReference>
<comment type="caution">
    <text evidence="14">Lacks conserved residue(s) required for the propagation of feature annotation.</text>
</comment>
<dbReference type="STRING" id="1312852.EG19_06180"/>
<evidence type="ECO:0000256" key="7">
    <source>
        <dbReference type="ARBA" id="ARBA00022679"/>
    </source>
</evidence>
<evidence type="ECO:0000256" key="5">
    <source>
        <dbReference type="ARBA" id="ARBA00022552"/>
    </source>
</evidence>
<comment type="catalytic activity">
    <reaction evidence="14">
        <text>adenosine(37) in tRNA + 2 reduced [2Fe-2S]-[ferredoxin] + 2 S-adenosyl-L-methionine = 2-methyladenosine(37) in tRNA + 5'-deoxyadenosine + L-methionine + 2 oxidized [2Fe-2S]-[ferredoxin] + S-adenosyl-L-homocysteine</text>
        <dbReference type="Rhea" id="RHEA:43332"/>
        <dbReference type="Rhea" id="RHEA-COMP:10000"/>
        <dbReference type="Rhea" id="RHEA-COMP:10001"/>
        <dbReference type="Rhea" id="RHEA-COMP:10162"/>
        <dbReference type="Rhea" id="RHEA-COMP:10485"/>
        <dbReference type="ChEBI" id="CHEBI:17319"/>
        <dbReference type="ChEBI" id="CHEBI:33737"/>
        <dbReference type="ChEBI" id="CHEBI:33738"/>
        <dbReference type="ChEBI" id="CHEBI:57844"/>
        <dbReference type="ChEBI" id="CHEBI:57856"/>
        <dbReference type="ChEBI" id="CHEBI:59789"/>
        <dbReference type="ChEBI" id="CHEBI:74411"/>
        <dbReference type="ChEBI" id="CHEBI:74497"/>
        <dbReference type="EC" id="2.1.1.192"/>
    </reaction>
</comment>
<dbReference type="PIRSF" id="PIRSF006004">
    <property type="entry name" value="CHP00048"/>
    <property type="match status" value="1"/>
</dbReference>
<dbReference type="GO" id="GO:0019843">
    <property type="term" value="F:rRNA binding"/>
    <property type="evidence" value="ECO:0007669"/>
    <property type="project" value="UniProtKB-UniRule"/>
</dbReference>
<dbReference type="EMBL" id="JMFG01000023">
    <property type="protein sequence ID" value="KDA53335.1"/>
    <property type="molecule type" value="Genomic_DNA"/>
</dbReference>
<feature type="binding site" evidence="14">
    <location>
        <position position="282"/>
    </location>
    <ligand>
        <name>S-adenosyl-L-methionine</name>
        <dbReference type="ChEBI" id="CHEBI:59789"/>
    </ligand>
</feature>
<evidence type="ECO:0000256" key="3">
    <source>
        <dbReference type="ARBA" id="ARBA00022485"/>
    </source>
</evidence>
<keyword evidence="3 14" id="KW-0004">4Fe-4S</keyword>
<dbReference type="GO" id="GO:0070040">
    <property type="term" value="F:rRNA (adenine(2503)-C2-)-methyltransferase activity"/>
    <property type="evidence" value="ECO:0007669"/>
    <property type="project" value="UniProtKB-UniRule"/>
</dbReference>
<keyword evidence="11 14" id="KW-0408">Iron</keyword>
<evidence type="ECO:0000256" key="4">
    <source>
        <dbReference type="ARBA" id="ARBA00022490"/>
    </source>
</evidence>
<proteinExistence type="inferred from homology"/>
<dbReference type="GO" id="GO:0002935">
    <property type="term" value="F:tRNA (adenine(37)-C2)-methyltransferase activity"/>
    <property type="evidence" value="ECO:0007669"/>
    <property type="project" value="UniProtKB-UniRule"/>
</dbReference>
<comment type="miscellaneous">
    <text evidence="14">Reaction proceeds by a ping-pong mechanism involving intermediate methylation of a conserved cysteine residue.</text>
</comment>
<comment type="function">
    <text evidence="14">Specifically methylates position 2 of adenine 2503 in 23S rRNA and position 2 of adenine 37 in tRNAs.</text>
</comment>
<dbReference type="Gene3D" id="1.10.150.530">
    <property type="match status" value="1"/>
</dbReference>
<dbReference type="EC" id="2.1.1.192" evidence="14"/>
<keyword evidence="17" id="KW-1185">Reference proteome</keyword>
<dbReference type="PANTHER" id="PTHR30544:SF5">
    <property type="entry name" value="RADICAL SAM CORE DOMAIN-CONTAINING PROTEIN"/>
    <property type="match status" value="1"/>
</dbReference>
<dbReference type="GO" id="GO:0030488">
    <property type="term" value="P:tRNA methylation"/>
    <property type="evidence" value="ECO:0007669"/>
    <property type="project" value="UniProtKB-UniRule"/>
</dbReference>
<dbReference type="GO" id="GO:0000049">
    <property type="term" value="F:tRNA binding"/>
    <property type="evidence" value="ECO:0007669"/>
    <property type="project" value="UniProtKB-UniRule"/>
</dbReference>
<dbReference type="Pfam" id="PF04055">
    <property type="entry name" value="Radical_SAM"/>
    <property type="match status" value="1"/>
</dbReference>
<feature type="active site" description="S-methylcysteine intermediate" evidence="14">
    <location>
        <position position="327"/>
    </location>
</feature>
<dbReference type="SFLD" id="SFLDF00275">
    <property type="entry name" value="adenosine_C2_methyltransferase"/>
    <property type="match status" value="1"/>
</dbReference>
<keyword evidence="10 14" id="KW-0479">Metal-binding</keyword>
<feature type="active site" description="Proton acceptor" evidence="14">
    <location>
        <position position="86"/>
    </location>
</feature>